<dbReference type="SUPFAM" id="SSF103481">
    <property type="entry name" value="Multidrug resistance efflux transporter EmrE"/>
    <property type="match status" value="2"/>
</dbReference>
<feature type="domain" description="EamA" evidence="7">
    <location>
        <begin position="13"/>
        <end position="143"/>
    </location>
</feature>
<keyword evidence="5 6" id="KW-0472">Membrane</keyword>
<feature type="transmembrane region" description="Helical" evidence="6">
    <location>
        <begin position="276"/>
        <end position="293"/>
    </location>
</feature>
<evidence type="ECO:0000259" key="7">
    <source>
        <dbReference type="Pfam" id="PF00892"/>
    </source>
</evidence>
<organism evidence="8 9">
    <name type="scientific">Solirubrum puertoriconensis</name>
    <dbReference type="NCBI Taxonomy" id="1751427"/>
    <lineage>
        <taxon>Bacteria</taxon>
        <taxon>Pseudomonadati</taxon>
        <taxon>Bacteroidota</taxon>
        <taxon>Cytophagia</taxon>
        <taxon>Cytophagales</taxon>
    </lineage>
</organism>
<feature type="transmembrane region" description="Helical" evidence="6">
    <location>
        <begin position="7"/>
        <end position="27"/>
    </location>
</feature>
<protein>
    <submittedName>
        <fullName evidence="8">Transmembrane permease</fullName>
    </submittedName>
</protein>
<reference evidence="8 9" key="1">
    <citation type="submission" date="2015-11" db="EMBL/GenBank/DDBJ databases">
        <title>Solirubrum puertoriconensis gen. nov. an environmental bacteria isolated in Puerto Rico.</title>
        <authorList>
            <person name="Cuebas-Irizarry M.F."/>
            <person name="Montalvo-Rodriguez R."/>
        </authorList>
    </citation>
    <scope>NUCLEOTIDE SEQUENCE [LARGE SCALE GENOMIC DNA]</scope>
    <source>
        <strain evidence="8 9">MC1A</strain>
    </source>
</reference>
<dbReference type="EMBL" id="LNAL01000003">
    <property type="protein sequence ID" value="KUG09721.1"/>
    <property type="molecule type" value="Genomic_DNA"/>
</dbReference>
<feature type="transmembrane region" description="Helical" evidence="6">
    <location>
        <begin position="251"/>
        <end position="270"/>
    </location>
</feature>
<sequence length="314" mass="33832">MNQLSNPLRVHTALFIVSLIYAANYSLSKEVMPHYVGPYGIVVLRVVTAAVVFEVLARLFAKERITGRADNIRSILCGISGIGLNQLLFFGGLNLTTPISASLVQTISPIVVVLASVVLLGERITLKRALGIGIAGAGAAMVILSRGPAGAAGQSVALGNLLILLNATFFGLYLVLVAPLMRKYHAFTVLARSFLVGAFIVVPFGFKQALAPDYAELPLRIWVIILYMVFMLTVVAYLLNNWALKHASPALLGVYIYLQPILAVLIAVALGKDHLTWGRALQGTLIFAGVWLVSQKPKHKTIIGKEVPLEPVQD</sequence>
<evidence type="ECO:0000256" key="6">
    <source>
        <dbReference type="SAM" id="Phobius"/>
    </source>
</evidence>
<dbReference type="InterPro" id="IPR000620">
    <property type="entry name" value="EamA_dom"/>
</dbReference>
<feature type="transmembrane region" description="Helical" evidence="6">
    <location>
        <begin position="72"/>
        <end position="93"/>
    </location>
</feature>
<evidence type="ECO:0000256" key="3">
    <source>
        <dbReference type="ARBA" id="ARBA00022692"/>
    </source>
</evidence>
<dbReference type="Proteomes" id="UP000054223">
    <property type="component" value="Unassembled WGS sequence"/>
</dbReference>
<keyword evidence="3 6" id="KW-0812">Transmembrane</keyword>
<comment type="caution">
    <text evidence="8">The sequence shown here is derived from an EMBL/GenBank/DDBJ whole genome shotgun (WGS) entry which is preliminary data.</text>
</comment>
<dbReference type="PANTHER" id="PTHR32322:SF2">
    <property type="entry name" value="EAMA DOMAIN-CONTAINING PROTEIN"/>
    <property type="match status" value="1"/>
</dbReference>
<evidence type="ECO:0000256" key="2">
    <source>
        <dbReference type="ARBA" id="ARBA00007362"/>
    </source>
</evidence>
<evidence type="ECO:0000256" key="5">
    <source>
        <dbReference type="ARBA" id="ARBA00023136"/>
    </source>
</evidence>
<feature type="transmembrane region" description="Helical" evidence="6">
    <location>
        <begin position="157"/>
        <end position="177"/>
    </location>
</feature>
<evidence type="ECO:0000313" key="9">
    <source>
        <dbReference type="Proteomes" id="UP000054223"/>
    </source>
</evidence>
<dbReference type="PANTHER" id="PTHR32322">
    <property type="entry name" value="INNER MEMBRANE TRANSPORTER"/>
    <property type="match status" value="1"/>
</dbReference>
<evidence type="ECO:0000256" key="1">
    <source>
        <dbReference type="ARBA" id="ARBA00004141"/>
    </source>
</evidence>
<feature type="domain" description="EamA" evidence="7">
    <location>
        <begin position="158"/>
        <end position="294"/>
    </location>
</feature>
<dbReference type="RefSeq" id="WP_059067987.1">
    <property type="nucleotide sequence ID" value="NZ_LNAL01000003.1"/>
</dbReference>
<keyword evidence="9" id="KW-1185">Reference proteome</keyword>
<feature type="transmembrane region" description="Helical" evidence="6">
    <location>
        <begin position="189"/>
        <end position="207"/>
    </location>
</feature>
<proteinExistence type="inferred from homology"/>
<dbReference type="OrthoDB" id="9811486at2"/>
<accession>A0A9X0HPH8</accession>
<evidence type="ECO:0000256" key="4">
    <source>
        <dbReference type="ARBA" id="ARBA00022989"/>
    </source>
</evidence>
<dbReference type="GO" id="GO:0016020">
    <property type="term" value="C:membrane"/>
    <property type="evidence" value="ECO:0007669"/>
    <property type="project" value="UniProtKB-SubCell"/>
</dbReference>
<comment type="subcellular location">
    <subcellularLocation>
        <location evidence="1">Membrane</location>
        <topology evidence="1">Multi-pass membrane protein</topology>
    </subcellularLocation>
</comment>
<gene>
    <name evidence="8" type="ORF">ASU33_18735</name>
</gene>
<feature type="transmembrane region" description="Helical" evidence="6">
    <location>
        <begin position="128"/>
        <end position="145"/>
    </location>
</feature>
<dbReference type="InterPro" id="IPR037185">
    <property type="entry name" value="EmrE-like"/>
</dbReference>
<comment type="similarity">
    <text evidence="2">Belongs to the EamA transporter family.</text>
</comment>
<dbReference type="AlphaFoldDB" id="A0A9X0HPH8"/>
<name>A0A9X0HPH8_SOLP1</name>
<dbReference type="Gene3D" id="1.10.3730.20">
    <property type="match status" value="1"/>
</dbReference>
<dbReference type="InterPro" id="IPR050638">
    <property type="entry name" value="AA-Vitamin_Transporters"/>
</dbReference>
<feature type="transmembrane region" description="Helical" evidence="6">
    <location>
        <begin position="219"/>
        <end position="239"/>
    </location>
</feature>
<keyword evidence="4 6" id="KW-1133">Transmembrane helix</keyword>
<feature type="transmembrane region" description="Helical" evidence="6">
    <location>
        <begin position="99"/>
        <end position="121"/>
    </location>
</feature>
<evidence type="ECO:0000313" key="8">
    <source>
        <dbReference type="EMBL" id="KUG09721.1"/>
    </source>
</evidence>
<feature type="transmembrane region" description="Helical" evidence="6">
    <location>
        <begin position="39"/>
        <end position="60"/>
    </location>
</feature>
<dbReference type="Pfam" id="PF00892">
    <property type="entry name" value="EamA"/>
    <property type="match status" value="2"/>
</dbReference>